<dbReference type="InterPro" id="IPR002645">
    <property type="entry name" value="STAS_dom"/>
</dbReference>
<evidence type="ECO:0000259" key="1">
    <source>
        <dbReference type="PROSITE" id="PS50801"/>
    </source>
</evidence>
<accession>A0A844Y7E0</accession>
<feature type="domain" description="STAS" evidence="1">
    <location>
        <begin position="1"/>
        <end position="87"/>
    </location>
</feature>
<proteinExistence type="predicted"/>
<gene>
    <name evidence="2" type="ORF">GRI47_06965</name>
</gene>
<dbReference type="Proteomes" id="UP000430272">
    <property type="component" value="Unassembled WGS sequence"/>
</dbReference>
<dbReference type="RefSeq" id="WP_160660564.1">
    <property type="nucleotide sequence ID" value="NZ_BAABDV010000001.1"/>
</dbReference>
<dbReference type="SUPFAM" id="SSF52091">
    <property type="entry name" value="SpoIIaa-like"/>
    <property type="match status" value="1"/>
</dbReference>
<keyword evidence="3" id="KW-1185">Reference proteome</keyword>
<comment type="caution">
    <text evidence="2">The sequence shown here is derived from an EMBL/GenBank/DDBJ whole genome shotgun (WGS) entry which is preliminary data.</text>
</comment>
<protein>
    <submittedName>
        <fullName evidence="2">STAS domain-containing protein</fullName>
    </submittedName>
</protein>
<evidence type="ECO:0000313" key="3">
    <source>
        <dbReference type="Proteomes" id="UP000430272"/>
    </source>
</evidence>
<organism evidence="2 3">
    <name type="scientific">Qipengyuania pelagi</name>
    <dbReference type="NCBI Taxonomy" id="994320"/>
    <lineage>
        <taxon>Bacteria</taxon>
        <taxon>Pseudomonadati</taxon>
        <taxon>Pseudomonadota</taxon>
        <taxon>Alphaproteobacteria</taxon>
        <taxon>Sphingomonadales</taxon>
        <taxon>Erythrobacteraceae</taxon>
        <taxon>Qipengyuania</taxon>
    </lineage>
</organism>
<dbReference type="InterPro" id="IPR058548">
    <property type="entry name" value="MlaB-like_STAS"/>
</dbReference>
<evidence type="ECO:0000313" key="2">
    <source>
        <dbReference type="EMBL" id="MXO53746.1"/>
    </source>
</evidence>
<dbReference type="AlphaFoldDB" id="A0A844Y7E0"/>
<dbReference type="Pfam" id="PF13466">
    <property type="entry name" value="STAS_2"/>
    <property type="match status" value="1"/>
</dbReference>
<dbReference type="Gene3D" id="3.30.750.24">
    <property type="entry name" value="STAS domain"/>
    <property type="match status" value="1"/>
</dbReference>
<dbReference type="PROSITE" id="PS50801">
    <property type="entry name" value="STAS"/>
    <property type="match status" value="1"/>
</dbReference>
<dbReference type="EMBL" id="WTYD01000001">
    <property type="protein sequence ID" value="MXO53746.1"/>
    <property type="molecule type" value="Genomic_DNA"/>
</dbReference>
<reference evidence="2 3" key="1">
    <citation type="submission" date="2019-12" db="EMBL/GenBank/DDBJ databases">
        <title>Genomic-based taxomic classification of the family Erythrobacteraceae.</title>
        <authorList>
            <person name="Xu L."/>
        </authorList>
    </citation>
    <scope>NUCLEOTIDE SEQUENCE [LARGE SCALE GENOMIC DNA]</scope>
    <source>
        <strain evidence="2 3">JCM 17468</strain>
    </source>
</reference>
<name>A0A844Y7E0_9SPHN</name>
<sequence length="87" mass="8979">MSLELPSNITVGEAERLAQAVIERINAKEPVAIDGGQVERIGLAGLQVLLAARASAIAAGLSFSVDPCSNRLADMADLAGLDDLVVH</sequence>
<dbReference type="InterPro" id="IPR036513">
    <property type="entry name" value="STAS_dom_sf"/>
</dbReference>